<dbReference type="EMBL" id="QASA01000001">
    <property type="protein sequence ID" value="RDC65834.1"/>
    <property type="molecule type" value="Genomic_DNA"/>
</dbReference>
<protein>
    <recommendedName>
        <fullName evidence="3">HEAT repeat domain-containing protein</fullName>
    </recommendedName>
</protein>
<evidence type="ECO:0000313" key="2">
    <source>
        <dbReference type="Proteomes" id="UP000253919"/>
    </source>
</evidence>
<accession>A0A369QM85</accession>
<dbReference type="AlphaFoldDB" id="A0A369QM85"/>
<sequence>MKYIFREEPAPNIEDLKKMASNKLDATSRLLAVEELGKWKSRQSIDILWQLMMNDLVYSVKNEAFLRLQAFGEDVRLPKKKKGNLINQIESKIEKIVKSIDGPISYSDFLKLFQEKQPEAFDVYKHDKEIRFDTWLKNIINNFTTEIKVKIDFSK</sequence>
<dbReference type="Proteomes" id="UP000253919">
    <property type="component" value="Unassembled WGS sequence"/>
</dbReference>
<comment type="caution">
    <text evidence="1">The sequence shown here is derived from an EMBL/GenBank/DDBJ whole genome shotgun (WGS) entry which is preliminary data.</text>
</comment>
<dbReference type="RefSeq" id="WP_115374788.1">
    <property type="nucleotide sequence ID" value="NZ_QASA01000001.1"/>
</dbReference>
<gene>
    <name evidence="1" type="ORF">AHMF7616_04464</name>
</gene>
<evidence type="ECO:0000313" key="1">
    <source>
        <dbReference type="EMBL" id="RDC65834.1"/>
    </source>
</evidence>
<name>A0A369QM85_9BACT</name>
<proteinExistence type="predicted"/>
<reference evidence="1 2" key="1">
    <citation type="submission" date="2018-04" db="EMBL/GenBank/DDBJ databases">
        <title>Adhaeribacter sp. HMF7616 genome sequencing and assembly.</title>
        <authorList>
            <person name="Kang H."/>
            <person name="Kang J."/>
            <person name="Cha I."/>
            <person name="Kim H."/>
            <person name="Joh K."/>
        </authorList>
    </citation>
    <scope>NUCLEOTIDE SEQUENCE [LARGE SCALE GENOMIC DNA]</scope>
    <source>
        <strain evidence="1 2">HMF7616</strain>
    </source>
</reference>
<evidence type="ECO:0008006" key="3">
    <source>
        <dbReference type="Google" id="ProtNLM"/>
    </source>
</evidence>
<organism evidence="1 2">
    <name type="scientific">Adhaeribacter pallidiroseus</name>
    <dbReference type="NCBI Taxonomy" id="2072847"/>
    <lineage>
        <taxon>Bacteria</taxon>
        <taxon>Pseudomonadati</taxon>
        <taxon>Bacteroidota</taxon>
        <taxon>Cytophagia</taxon>
        <taxon>Cytophagales</taxon>
        <taxon>Hymenobacteraceae</taxon>
        <taxon>Adhaeribacter</taxon>
    </lineage>
</organism>
<dbReference type="OrthoDB" id="1297128at2"/>
<keyword evidence="2" id="KW-1185">Reference proteome</keyword>